<dbReference type="GO" id="GO:0006629">
    <property type="term" value="P:lipid metabolic process"/>
    <property type="evidence" value="ECO:0007669"/>
    <property type="project" value="UniProtKB-KW"/>
</dbReference>
<feature type="domain" description="Phospholipid/glycerol acyltransferase" evidence="9">
    <location>
        <begin position="88"/>
        <end position="203"/>
    </location>
</feature>
<dbReference type="PANTHER" id="PTHR23063:SF52">
    <property type="entry name" value="LYSOPHOSPHATIDYLCHOLINE ACYLTRANSFERASE"/>
    <property type="match status" value="1"/>
</dbReference>
<dbReference type="InterPro" id="IPR002123">
    <property type="entry name" value="Plipid/glycerol_acylTrfase"/>
</dbReference>
<dbReference type="CDD" id="cd07989">
    <property type="entry name" value="LPLAT_AGPAT-like"/>
    <property type="match status" value="1"/>
</dbReference>
<protein>
    <submittedName>
        <fullName evidence="10">1-acyl-sn-glycerol-3-phosphate acyltransferase</fullName>
    </submittedName>
</protein>
<evidence type="ECO:0000313" key="10">
    <source>
        <dbReference type="EMBL" id="QWK90049.1"/>
    </source>
</evidence>
<evidence type="ECO:0000256" key="5">
    <source>
        <dbReference type="ARBA" id="ARBA00023098"/>
    </source>
</evidence>
<keyword evidence="5" id="KW-0443">Lipid metabolism</keyword>
<name>A0A975S0E5_9RHOB</name>
<dbReference type="EMBL" id="CP076361">
    <property type="protein sequence ID" value="QWK90049.1"/>
    <property type="molecule type" value="Genomic_DNA"/>
</dbReference>
<organism evidence="10 11">
    <name type="scientific">Gemmobacter fulvus</name>
    <dbReference type="NCBI Taxonomy" id="2840474"/>
    <lineage>
        <taxon>Bacteria</taxon>
        <taxon>Pseudomonadati</taxon>
        <taxon>Pseudomonadota</taxon>
        <taxon>Alphaproteobacteria</taxon>
        <taxon>Rhodobacterales</taxon>
        <taxon>Paracoccaceae</taxon>
        <taxon>Gemmobacter</taxon>
    </lineage>
</organism>
<keyword evidence="11" id="KW-1185">Reference proteome</keyword>
<comment type="subcellular location">
    <subcellularLocation>
        <location evidence="1">Membrane</location>
    </subcellularLocation>
</comment>
<feature type="transmembrane region" description="Helical" evidence="8">
    <location>
        <begin position="20"/>
        <end position="43"/>
    </location>
</feature>
<dbReference type="AlphaFoldDB" id="A0A975S0E5"/>
<evidence type="ECO:0000256" key="4">
    <source>
        <dbReference type="ARBA" id="ARBA00022989"/>
    </source>
</evidence>
<dbReference type="GO" id="GO:0016746">
    <property type="term" value="F:acyltransferase activity"/>
    <property type="evidence" value="ECO:0007669"/>
    <property type="project" value="UniProtKB-KW"/>
</dbReference>
<evidence type="ECO:0000256" key="2">
    <source>
        <dbReference type="ARBA" id="ARBA00022679"/>
    </source>
</evidence>
<keyword evidence="6 8" id="KW-0472">Membrane</keyword>
<dbReference type="Proteomes" id="UP000679352">
    <property type="component" value="Chromosome"/>
</dbReference>
<dbReference type="RefSeq" id="WP_215506703.1">
    <property type="nucleotide sequence ID" value="NZ_CP076361.1"/>
</dbReference>
<dbReference type="GO" id="GO:0016020">
    <property type="term" value="C:membrane"/>
    <property type="evidence" value="ECO:0007669"/>
    <property type="project" value="UniProtKB-SubCell"/>
</dbReference>
<sequence length="275" mass="31012">MSDWTQSRMEVPRVGPLGWLLVALRGTALALVTYGCLLLFLLVRLLERPLFGLARPWTPYITQGVCRSALFIMGFGYSVRGRPMAERGAIVANHVGWMDIFTLNAADRVYFVSKDDVADWPGIGILARVTGTMFIARKSTEAKVQQQMMEDRLRAGHRLLFFPEGTSTDSIRVLPFKTPLFQAFFTHGLDRVMYIQPVTVVYHAPLGRDPRYYGWWSDMSFAAHLLMVLATPRQGRVEVLFHPPVPVDGFENRKQLAAYCETVIRTAHPLAGPRG</sequence>
<keyword evidence="3 8" id="KW-0812">Transmembrane</keyword>
<keyword evidence="2" id="KW-0808">Transferase</keyword>
<reference evidence="10" key="1">
    <citation type="submission" date="2021-06" db="EMBL/GenBank/DDBJ databases">
        <title>Direct submission.</title>
        <authorList>
            <person name="Lee C.-S."/>
            <person name="Jin L."/>
        </authorList>
    </citation>
    <scope>NUCLEOTIDE SEQUENCE</scope>
    <source>
        <strain evidence="10">Con5</strain>
    </source>
</reference>
<proteinExistence type="predicted"/>
<evidence type="ECO:0000256" key="6">
    <source>
        <dbReference type="ARBA" id="ARBA00023136"/>
    </source>
</evidence>
<dbReference type="PANTHER" id="PTHR23063">
    <property type="entry name" value="PHOSPHOLIPID ACYLTRANSFERASE"/>
    <property type="match status" value="1"/>
</dbReference>
<evidence type="ECO:0000256" key="3">
    <source>
        <dbReference type="ARBA" id="ARBA00022692"/>
    </source>
</evidence>
<dbReference type="SUPFAM" id="SSF69593">
    <property type="entry name" value="Glycerol-3-phosphate (1)-acyltransferase"/>
    <property type="match status" value="1"/>
</dbReference>
<evidence type="ECO:0000313" key="11">
    <source>
        <dbReference type="Proteomes" id="UP000679352"/>
    </source>
</evidence>
<gene>
    <name evidence="10" type="ORF">KM031_14645</name>
</gene>
<dbReference type="Pfam" id="PF01553">
    <property type="entry name" value="Acyltransferase"/>
    <property type="match status" value="1"/>
</dbReference>
<dbReference type="KEGG" id="gfu:KM031_14645"/>
<dbReference type="SMART" id="SM00563">
    <property type="entry name" value="PlsC"/>
    <property type="match status" value="1"/>
</dbReference>
<keyword evidence="7 10" id="KW-0012">Acyltransferase</keyword>
<keyword evidence="4 8" id="KW-1133">Transmembrane helix</keyword>
<evidence type="ECO:0000256" key="1">
    <source>
        <dbReference type="ARBA" id="ARBA00004370"/>
    </source>
</evidence>
<evidence type="ECO:0000259" key="9">
    <source>
        <dbReference type="SMART" id="SM00563"/>
    </source>
</evidence>
<evidence type="ECO:0000256" key="8">
    <source>
        <dbReference type="SAM" id="Phobius"/>
    </source>
</evidence>
<accession>A0A975S0E5</accession>
<evidence type="ECO:0000256" key="7">
    <source>
        <dbReference type="ARBA" id="ARBA00023315"/>
    </source>
</evidence>